<evidence type="ECO:0000313" key="3">
    <source>
        <dbReference type="Proteomes" id="UP000004509"/>
    </source>
</evidence>
<proteinExistence type="predicted"/>
<dbReference type="EMBL" id="ACYH01000012">
    <property type="protein sequence ID" value="EEV21258.1"/>
    <property type="molecule type" value="Genomic_DNA"/>
</dbReference>
<gene>
    <name evidence="2" type="ORF">TREVI0001_1622</name>
</gene>
<sequence>MMKVAVICANGKAGRLITKEAVDRGLDVTVVIRSKNESAATKVIQKDLFDLTVDDLRGFDVIIDAFGTWRPETFAQHGSSLKKLCDMLAGTDTRLLIVGGAGCLYVNDKRTLMLIDAPDFPEAFKPLAQAETEAFLALQKRDDVLWTYVCPPFDFKADGTRTGNYTIGEDVLPHNAAGESTVSYADYAIAIVDEAVNGTHIRQCISVVGK</sequence>
<evidence type="ECO:0000313" key="2">
    <source>
        <dbReference type="EMBL" id="EEV21258.1"/>
    </source>
</evidence>
<dbReference type="RefSeq" id="WP_006188029.1">
    <property type="nucleotide sequence ID" value="NZ_ACYH01000012.1"/>
</dbReference>
<dbReference type="Pfam" id="PF13460">
    <property type="entry name" value="NAD_binding_10"/>
    <property type="match status" value="1"/>
</dbReference>
<dbReference type="PANTHER" id="PTHR43355:SF2">
    <property type="entry name" value="FLAVIN REDUCTASE (NADPH)"/>
    <property type="match status" value="1"/>
</dbReference>
<dbReference type="STRING" id="596324.TREVI0001_1622"/>
<name>C8PNB5_9SPIR</name>
<dbReference type="Gene3D" id="3.40.50.720">
    <property type="entry name" value="NAD(P)-binding Rossmann-like Domain"/>
    <property type="match status" value="1"/>
</dbReference>
<feature type="domain" description="NAD(P)-binding" evidence="1">
    <location>
        <begin position="9"/>
        <end position="192"/>
    </location>
</feature>
<dbReference type="GO" id="GO:0016646">
    <property type="term" value="F:oxidoreductase activity, acting on the CH-NH group of donors, NAD or NADP as acceptor"/>
    <property type="evidence" value="ECO:0007669"/>
    <property type="project" value="TreeGrafter"/>
</dbReference>
<comment type="caution">
    <text evidence="2">The sequence shown here is derived from an EMBL/GenBank/DDBJ whole genome shotgun (WGS) entry which is preliminary data.</text>
</comment>
<dbReference type="SUPFAM" id="SSF51735">
    <property type="entry name" value="NAD(P)-binding Rossmann-fold domains"/>
    <property type="match status" value="1"/>
</dbReference>
<dbReference type="Proteomes" id="UP000004509">
    <property type="component" value="Unassembled WGS sequence"/>
</dbReference>
<dbReference type="CDD" id="cd05244">
    <property type="entry name" value="BVR-B_like_SDR_a"/>
    <property type="match status" value="1"/>
</dbReference>
<dbReference type="InterPro" id="IPR016040">
    <property type="entry name" value="NAD(P)-bd_dom"/>
</dbReference>
<evidence type="ECO:0000259" key="1">
    <source>
        <dbReference type="Pfam" id="PF13460"/>
    </source>
</evidence>
<dbReference type="PANTHER" id="PTHR43355">
    <property type="entry name" value="FLAVIN REDUCTASE (NADPH)"/>
    <property type="match status" value="1"/>
</dbReference>
<dbReference type="GeneID" id="301461255"/>
<accession>C8PNB5</accession>
<organism evidence="2 3">
    <name type="scientific">Treponema vincentii ATCC 35580</name>
    <dbReference type="NCBI Taxonomy" id="596324"/>
    <lineage>
        <taxon>Bacteria</taxon>
        <taxon>Pseudomonadati</taxon>
        <taxon>Spirochaetota</taxon>
        <taxon>Spirochaetia</taxon>
        <taxon>Spirochaetales</taxon>
        <taxon>Treponemataceae</taxon>
        <taxon>Treponema</taxon>
    </lineage>
</organism>
<dbReference type="eggNOG" id="COG2910">
    <property type="taxonomic scope" value="Bacteria"/>
</dbReference>
<reference evidence="2 3" key="1">
    <citation type="submission" date="2009-07" db="EMBL/GenBank/DDBJ databases">
        <authorList>
            <person name="Madupu R."/>
            <person name="Sebastian Y."/>
            <person name="Durkin A.S."/>
            <person name="Torralba M."/>
            <person name="Methe B."/>
            <person name="Sutton G.G."/>
            <person name="Strausberg R.L."/>
            <person name="Nelson K.E."/>
        </authorList>
    </citation>
    <scope>NUCLEOTIDE SEQUENCE [LARGE SCALE GENOMIC DNA]</scope>
    <source>
        <strain evidence="2 3">ATCC 35580</strain>
    </source>
</reference>
<protein>
    <recommendedName>
        <fullName evidence="1">NAD(P)-binding domain-containing protein</fullName>
    </recommendedName>
</protein>
<dbReference type="AlphaFoldDB" id="C8PNB5"/>
<dbReference type="InterPro" id="IPR036291">
    <property type="entry name" value="NAD(P)-bd_dom_sf"/>
</dbReference>
<dbReference type="InterPro" id="IPR051606">
    <property type="entry name" value="Polyketide_Oxido-like"/>
</dbReference>